<dbReference type="InterPro" id="IPR020845">
    <property type="entry name" value="AMP-binding_CS"/>
</dbReference>
<dbReference type="PANTHER" id="PTHR43767:SF8">
    <property type="entry name" value="LONG-CHAIN-FATTY-ACID--COA LIGASE"/>
    <property type="match status" value="1"/>
</dbReference>
<keyword evidence="4" id="KW-1185">Reference proteome</keyword>
<dbReference type="AlphaFoldDB" id="A0A3E0DRQ1"/>
<dbReference type="GO" id="GO:0016874">
    <property type="term" value="F:ligase activity"/>
    <property type="evidence" value="ECO:0007669"/>
    <property type="project" value="UniProtKB-KW"/>
</dbReference>
<dbReference type="Proteomes" id="UP000256542">
    <property type="component" value="Unassembled WGS sequence"/>
</dbReference>
<dbReference type="SMART" id="SM01236">
    <property type="entry name" value="Haem_oxygenase_2"/>
    <property type="match status" value="1"/>
</dbReference>
<accession>A0A3E0DRQ1</accession>
<organism evidence="3 4">
    <name type="scientific">Marinomonas pollencensis</name>
    <dbReference type="NCBI Taxonomy" id="491954"/>
    <lineage>
        <taxon>Bacteria</taxon>
        <taxon>Pseudomonadati</taxon>
        <taxon>Pseudomonadota</taxon>
        <taxon>Gammaproteobacteria</taxon>
        <taxon>Oceanospirillales</taxon>
        <taxon>Oceanospirillaceae</taxon>
        <taxon>Marinomonas</taxon>
    </lineage>
</organism>
<evidence type="ECO:0000313" key="3">
    <source>
        <dbReference type="EMBL" id="REG85012.1"/>
    </source>
</evidence>
<sequence>MWYFSSPEWANKIALQTSHQTLTYQALAEAVTARQNWLKAQQVTRVAIAMDNSIEWVLFDLACQQVNICCVPVPGFFSDTQTTHLVTQSGIELLLTESNNNSEQKDTRASPFAGIDAVRFPVTQTPQIPEGTHKITFTSGTTGNPKGVCLSAESQRNVARSLVDAVDIKHVRHLSLLPLATLLENIAGVYAPLMVGGTILLASQTERGFSGSRLTDPKRLLMLINEQQPNSLILVPELLSLFVGACAQGWQPPQSLQFIAVGGGRVAAGLLQKARALGLPVYQGYGLSECASVVALNTKKSEQISAAGKTLPHNQVHIEDDELVIKGNLFLGYLNQPESFYPSAVYTGDLVTLENDFLTIKGRRKNVLINSFGRNISPEWVEAELMASGHFREVLVAGDAQPHCVALLTPLQKNASQQQIAAVVDQVNIRLPDYAQIGGWITLEQPLVSVTGLVTATGKPVRERIFNHFKASLENLYSLENKENFRVLLEQQKQERNKPMSLYQRLQNETQAERQYLVTSAIIQRCFHGKITLDNYLDFLSQAYHHVKHTVPLLMATGSRLPDEKEWLREAIGEYIEEEMGHQEWILNDIAAAGGDKDAVRHSEPGAAAELMVAYAYDAIQRKNPLRFFGMVFVLEGTSIALADNAAQQIQDKLKLPKEAFSYLSSHGTLDQEHIVFFENLMNKITAKEEQDQIIHSAKMFFKLYANIFREIDHEAASEQAA</sequence>
<dbReference type="InterPro" id="IPR050237">
    <property type="entry name" value="ATP-dep_AMP-bd_enzyme"/>
</dbReference>
<dbReference type="SUPFAM" id="SSF56801">
    <property type="entry name" value="Acetyl-CoA synthetase-like"/>
    <property type="match status" value="1"/>
</dbReference>
<dbReference type="InterPro" id="IPR042099">
    <property type="entry name" value="ANL_N_sf"/>
</dbReference>
<evidence type="ECO:0000256" key="1">
    <source>
        <dbReference type="ARBA" id="ARBA00022598"/>
    </source>
</evidence>
<protein>
    <submittedName>
        <fullName evidence="3">Long-subunit acyl-CoA synthetase (AMP-forming)</fullName>
    </submittedName>
</protein>
<dbReference type="Pfam" id="PF14518">
    <property type="entry name" value="Haem_oxygenas_2"/>
    <property type="match status" value="1"/>
</dbReference>
<dbReference type="PROSITE" id="PS00455">
    <property type="entry name" value="AMP_BINDING"/>
    <property type="match status" value="1"/>
</dbReference>
<name>A0A3E0DRQ1_9GAMM</name>
<dbReference type="RefSeq" id="WP_115896885.1">
    <property type="nucleotide sequence ID" value="NZ_QUNG01000003.1"/>
</dbReference>
<proteinExistence type="predicted"/>
<dbReference type="SUPFAM" id="SSF48613">
    <property type="entry name" value="Heme oxygenase-like"/>
    <property type="match status" value="1"/>
</dbReference>
<dbReference type="PANTHER" id="PTHR43767">
    <property type="entry name" value="LONG-CHAIN-FATTY-ACID--COA LIGASE"/>
    <property type="match status" value="1"/>
</dbReference>
<evidence type="ECO:0000313" key="4">
    <source>
        <dbReference type="Proteomes" id="UP000256542"/>
    </source>
</evidence>
<feature type="domain" description="AMP-dependent synthetase/ligase" evidence="2">
    <location>
        <begin position="9"/>
        <end position="322"/>
    </location>
</feature>
<dbReference type="Gene3D" id="3.40.50.12780">
    <property type="entry name" value="N-terminal domain of ligase-like"/>
    <property type="match status" value="1"/>
</dbReference>
<dbReference type="Pfam" id="PF23562">
    <property type="entry name" value="AMP-binding_C_3"/>
    <property type="match status" value="1"/>
</dbReference>
<dbReference type="InterPro" id="IPR045851">
    <property type="entry name" value="AMP-bd_C_sf"/>
</dbReference>
<gene>
    <name evidence="3" type="ORF">DFP81_103211</name>
</gene>
<dbReference type="Gene3D" id="3.30.300.30">
    <property type="match status" value="1"/>
</dbReference>
<dbReference type="Pfam" id="PF00501">
    <property type="entry name" value="AMP-binding"/>
    <property type="match status" value="1"/>
</dbReference>
<dbReference type="Gene3D" id="1.20.910.10">
    <property type="entry name" value="Heme oxygenase-like"/>
    <property type="match status" value="1"/>
</dbReference>
<evidence type="ECO:0000259" key="2">
    <source>
        <dbReference type="Pfam" id="PF00501"/>
    </source>
</evidence>
<comment type="caution">
    <text evidence="3">The sequence shown here is derived from an EMBL/GenBank/DDBJ whole genome shotgun (WGS) entry which is preliminary data.</text>
</comment>
<reference evidence="3 4" key="1">
    <citation type="submission" date="2018-08" db="EMBL/GenBank/DDBJ databases">
        <title>Genomic Encyclopedia of Type Strains, Phase III (KMG-III): the genomes of soil and plant-associated and newly described type strains.</title>
        <authorList>
            <person name="Whitman W."/>
        </authorList>
    </citation>
    <scope>NUCLEOTIDE SEQUENCE [LARGE SCALE GENOMIC DNA]</scope>
    <source>
        <strain evidence="3 4">CECT 7375</strain>
    </source>
</reference>
<dbReference type="InterPro" id="IPR016084">
    <property type="entry name" value="Haem_Oase-like_multi-hlx"/>
</dbReference>
<dbReference type="InterPro" id="IPR000873">
    <property type="entry name" value="AMP-dep_synth/lig_dom"/>
</dbReference>
<dbReference type="OrthoDB" id="9803968at2"/>
<dbReference type="EMBL" id="QUNG01000003">
    <property type="protein sequence ID" value="REG85012.1"/>
    <property type="molecule type" value="Genomic_DNA"/>
</dbReference>
<keyword evidence="1" id="KW-0436">Ligase</keyword>